<dbReference type="SUPFAM" id="SSF51556">
    <property type="entry name" value="Metallo-dependent hydrolases"/>
    <property type="match status" value="1"/>
</dbReference>
<dbReference type="PROSITE" id="PS51365">
    <property type="entry name" value="RENAL_DIPEPTIDASE_2"/>
    <property type="match status" value="1"/>
</dbReference>
<dbReference type="GO" id="GO:0006508">
    <property type="term" value="P:proteolysis"/>
    <property type="evidence" value="ECO:0007669"/>
    <property type="project" value="InterPro"/>
</dbReference>
<gene>
    <name evidence="1" type="ORF">H9895_05090</name>
</gene>
<dbReference type="InterPro" id="IPR032466">
    <property type="entry name" value="Metal_Hydrolase"/>
</dbReference>
<dbReference type="EMBL" id="DXHX01000074">
    <property type="protein sequence ID" value="HIV74442.1"/>
    <property type="molecule type" value="Genomic_DNA"/>
</dbReference>
<organism evidence="1 2">
    <name type="scientific">Candidatus Pseudogracilibacillus intestinigallinarum</name>
    <dbReference type="NCBI Taxonomy" id="2838742"/>
    <lineage>
        <taxon>Bacteria</taxon>
        <taxon>Bacillati</taxon>
        <taxon>Bacillota</taxon>
        <taxon>Bacilli</taxon>
        <taxon>Bacillales</taxon>
        <taxon>Bacillaceae</taxon>
        <taxon>Pseudogracilibacillus</taxon>
    </lineage>
</organism>
<sequence length="320" mass="36559">MKIVDTHCDALWKMQKFERENRPFSFQHYPLLQVNEERLRKGNIKLQFFAIFVETNVPIEVKWQTALAQIEIFHRHVIEPNPSIIHIKNWAEIDLLQEGEIGAVLAVEGLDIIGNDLTKLRFLRQLGLLSFGLTWNEANLLADGSLEKRGAGLTSFGREVINYFNEHQLLTDISHASDKAAMEMIELATYPIASHSNCRAVCDHPRNISDFTLEMLFQKKGMIHINFYPPFLSNEKGRATIEDIVRHLAHVCEVGGEDYVGFGSDFDGIDQVVKGVANAGMYLCLLEELGNYFTEKQIEKFASKNFLKFVERTKARKAMI</sequence>
<dbReference type="AlphaFoldDB" id="A0A9D1TKJ3"/>
<reference evidence="1" key="2">
    <citation type="submission" date="2021-04" db="EMBL/GenBank/DDBJ databases">
        <authorList>
            <person name="Gilroy R."/>
        </authorList>
    </citation>
    <scope>NUCLEOTIDE SEQUENCE</scope>
    <source>
        <strain evidence="1">CHK169-2315</strain>
    </source>
</reference>
<dbReference type="Proteomes" id="UP000823937">
    <property type="component" value="Unassembled WGS sequence"/>
</dbReference>
<dbReference type="PANTHER" id="PTHR10443">
    <property type="entry name" value="MICROSOMAL DIPEPTIDASE"/>
    <property type="match status" value="1"/>
</dbReference>
<evidence type="ECO:0000313" key="1">
    <source>
        <dbReference type="EMBL" id="HIV74442.1"/>
    </source>
</evidence>
<name>A0A9D1TKJ3_9BACI</name>
<proteinExistence type="predicted"/>
<dbReference type="InterPro" id="IPR008257">
    <property type="entry name" value="Pept_M19"/>
</dbReference>
<evidence type="ECO:0000313" key="2">
    <source>
        <dbReference type="Proteomes" id="UP000823937"/>
    </source>
</evidence>
<dbReference type="Gene3D" id="3.20.20.140">
    <property type="entry name" value="Metal-dependent hydrolases"/>
    <property type="match status" value="1"/>
</dbReference>
<comment type="caution">
    <text evidence="1">The sequence shown here is derived from an EMBL/GenBank/DDBJ whole genome shotgun (WGS) entry which is preliminary data.</text>
</comment>
<dbReference type="GO" id="GO:0070573">
    <property type="term" value="F:metallodipeptidase activity"/>
    <property type="evidence" value="ECO:0007669"/>
    <property type="project" value="InterPro"/>
</dbReference>
<dbReference type="CDD" id="cd01301">
    <property type="entry name" value="rDP_like"/>
    <property type="match status" value="1"/>
</dbReference>
<dbReference type="Pfam" id="PF01244">
    <property type="entry name" value="Peptidase_M19"/>
    <property type="match status" value="1"/>
</dbReference>
<reference evidence="1" key="1">
    <citation type="journal article" date="2021" name="PeerJ">
        <title>Extensive microbial diversity within the chicken gut microbiome revealed by metagenomics and culture.</title>
        <authorList>
            <person name="Gilroy R."/>
            <person name="Ravi A."/>
            <person name="Getino M."/>
            <person name="Pursley I."/>
            <person name="Horton D.L."/>
            <person name="Alikhan N.F."/>
            <person name="Baker D."/>
            <person name="Gharbi K."/>
            <person name="Hall N."/>
            <person name="Watson M."/>
            <person name="Adriaenssens E.M."/>
            <person name="Foster-Nyarko E."/>
            <person name="Jarju S."/>
            <person name="Secka A."/>
            <person name="Antonio M."/>
            <person name="Oren A."/>
            <person name="Chaudhuri R.R."/>
            <person name="La Ragione R."/>
            <person name="Hildebrand F."/>
            <person name="Pallen M.J."/>
        </authorList>
    </citation>
    <scope>NUCLEOTIDE SEQUENCE</scope>
    <source>
        <strain evidence="1">CHK169-2315</strain>
    </source>
</reference>
<protein>
    <submittedName>
        <fullName evidence="1">Dipeptidase</fullName>
    </submittedName>
</protein>
<dbReference type="PANTHER" id="PTHR10443:SF12">
    <property type="entry name" value="DIPEPTIDASE"/>
    <property type="match status" value="1"/>
</dbReference>
<accession>A0A9D1TKJ3</accession>